<keyword evidence="3" id="KW-1185">Reference proteome</keyword>
<organism evidence="2 3">
    <name type="scientific">Rhodosalinus halophilus</name>
    <dbReference type="NCBI Taxonomy" id="2259333"/>
    <lineage>
        <taxon>Bacteria</taxon>
        <taxon>Pseudomonadati</taxon>
        <taxon>Pseudomonadota</taxon>
        <taxon>Alphaproteobacteria</taxon>
        <taxon>Rhodobacterales</taxon>
        <taxon>Paracoccaceae</taxon>
        <taxon>Rhodosalinus</taxon>
    </lineage>
</organism>
<protein>
    <recommendedName>
        <fullName evidence="1">Methyltransferase FkbM domain-containing protein</fullName>
    </recommendedName>
</protein>
<dbReference type="InterPro" id="IPR006342">
    <property type="entry name" value="FkbM_mtfrase"/>
</dbReference>
<dbReference type="Proteomes" id="UP000253370">
    <property type="component" value="Unassembled WGS sequence"/>
</dbReference>
<name>A0A365U4A6_9RHOB</name>
<dbReference type="InterPro" id="IPR029063">
    <property type="entry name" value="SAM-dependent_MTases_sf"/>
</dbReference>
<dbReference type="AlphaFoldDB" id="A0A365U4A6"/>
<dbReference type="Gene3D" id="3.40.50.150">
    <property type="entry name" value="Vaccinia Virus protein VP39"/>
    <property type="match status" value="1"/>
</dbReference>
<evidence type="ECO:0000313" key="2">
    <source>
        <dbReference type="EMBL" id="RBI82522.1"/>
    </source>
</evidence>
<dbReference type="GO" id="GO:0008171">
    <property type="term" value="F:O-methyltransferase activity"/>
    <property type="evidence" value="ECO:0007669"/>
    <property type="project" value="TreeGrafter"/>
</dbReference>
<proteinExistence type="predicted"/>
<accession>A0A365U4A6</accession>
<gene>
    <name evidence="2" type="ORF">DRV85_18775</name>
</gene>
<evidence type="ECO:0000313" key="3">
    <source>
        <dbReference type="Proteomes" id="UP000253370"/>
    </source>
</evidence>
<evidence type="ECO:0000259" key="1">
    <source>
        <dbReference type="Pfam" id="PF05050"/>
    </source>
</evidence>
<dbReference type="InterPro" id="IPR053188">
    <property type="entry name" value="FkbM_Methyltransferase"/>
</dbReference>
<dbReference type="NCBIfam" id="TIGR01444">
    <property type="entry name" value="fkbM_fam"/>
    <property type="match status" value="1"/>
</dbReference>
<sequence length="227" mass="25247">MECIMSALNGAKLRSFAEFTAHISSLGFRPKTVIDVGVAWGTEELYGPFSGAFFVLVEALPYFEPEIRKITSRIGGEYHVKAVGERPAQRRIAVRDNPMSLAGINVLDGGRKGDLEYDIEIVRIDDLLGGRSFEQPALLKLDVQGGDLRALRGAPQVLAQMEMVIVEASLFNPDNLVYDIMAYMRSAGFELYEIFGASYRPRDDALGQVDLAFVRDGSFLRSEKNWM</sequence>
<feature type="domain" description="Methyltransferase FkbM" evidence="1">
    <location>
        <begin position="86"/>
        <end position="191"/>
    </location>
</feature>
<dbReference type="PANTHER" id="PTHR36973:SF4">
    <property type="entry name" value="NODULATION PROTEIN"/>
    <property type="match status" value="1"/>
</dbReference>
<comment type="caution">
    <text evidence="2">The sequence shown here is derived from an EMBL/GenBank/DDBJ whole genome shotgun (WGS) entry which is preliminary data.</text>
</comment>
<dbReference type="PANTHER" id="PTHR36973">
    <property type="entry name" value="SLL1456 PROTEIN-RELATED"/>
    <property type="match status" value="1"/>
</dbReference>
<reference evidence="2 3" key="1">
    <citation type="submission" date="2018-07" db="EMBL/GenBank/DDBJ databases">
        <title>Rhodosalinus sp. strain E84T genomic sequence and assembly.</title>
        <authorList>
            <person name="Liu Z.-W."/>
            <person name="Lu D.-C."/>
        </authorList>
    </citation>
    <scope>NUCLEOTIDE SEQUENCE [LARGE SCALE GENOMIC DNA]</scope>
    <source>
        <strain evidence="2 3">E84</strain>
    </source>
</reference>
<dbReference type="SUPFAM" id="SSF53335">
    <property type="entry name" value="S-adenosyl-L-methionine-dependent methyltransferases"/>
    <property type="match status" value="1"/>
</dbReference>
<dbReference type="Pfam" id="PF05050">
    <property type="entry name" value="Methyltransf_21"/>
    <property type="match status" value="1"/>
</dbReference>
<dbReference type="EMBL" id="QNTQ01000041">
    <property type="protein sequence ID" value="RBI82522.1"/>
    <property type="molecule type" value="Genomic_DNA"/>
</dbReference>